<dbReference type="Proteomes" id="UP001344658">
    <property type="component" value="Unassembled WGS sequence"/>
</dbReference>
<feature type="domain" description="Peptidoglycan recognition protein family" evidence="3">
    <location>
        <begin position="45"/>
        <end position="192"/>
    </location>
</feature>
<organism evidence="4 5">
    <name type="scientific">Actinacidiphila polyblastidii</name>
    <dbReference type="NCBI Taxonomy" id="3110430"/>
    <lineage>
        <taxon>Bacteria</taxon>
        <taxon>Bacillati</taxon>
        <taxon>Actinomycetota</taxon>
        <taxon>Actinomycetes</taxon>
        <taxon>Kitasatosporales</taxon>
        <taxon>Streptomycetaceae</taxon>
        <taxon>Actinacidiphila</taxon>
    </lineage>
</organism>
<reference evidence="4 5" key="1">
    <citation type="submission" date="2023-12" db="EMBL/GenBank/DDBJ databases">
        <title>Streptomyces sp. V4-01.</title>
        <authorList>
            <person name="Somphong A."/>
            <person name="Phongsopitanun W."/>
        </authorList>
    </citation>
    <scope>NUCLEOTIDE SEQUENCE [LARGE SCALE GENOMIC DNA]</scope>
    <source>
        <strain evidence="4 5">V4-01</strain>
    </source>
</reference>
<dbReference type="SMART" id="SM00701">
    <property type="entry name" value="PGRP"/>
    <property type="match status" value="1"/>
</dbReference>
<dbReference type="CDD" id="cd06583">
    <property type="entry name" value="PGRP"/>
    <property type="match status" value="1"/>
</dbReference>
<feature type="chain" id="PRO_5047102737" evidence="2">
    <location>
        <begin position="26"/>
        <end position="246"/>
    </location>
</feature>
<comment type="caution">
    <text evidence="4">The sequence shown here is derived from an EMBL/GenBank/DDBJ whole genome shotgun (WGS) entry which is preliminary data.</text>
</comment>
<dbReference type="PANTHER" id="PTHR11022">
    <property type="entry name" value="PEPTIDOGLYCAN RECOGNITION PROTEIN"/>
    <property type="match status" value="1"/>
</dbReference>
<comment type="similarity">
    <text evidence="1">Belongs to the N-acetylmuramoyl-L-alanine amidase 2 family.</text>
</comment>
<gene>
    <name evidence="4" type="ORF">V2S66_21010</name>
</gene>
<dbReference type="Gene3D" id="3.40.80.10">
    <property type="entry name" value="Peptidoglycan recognition protein-like"/>
    <property type="match status" value="1"/>
</dbReference>
<proteinExistence type="inferred from homology"/>
<evidence type="ECO:0000313" key="4">
    <source>
        <dbReference type="EMBL" id="MEE4544446.1"/>
    </source>
</evidence>
<dbReference type="RefSeq" id="WP_330797448.1">
    <property type="nucleotide sequence ID" value="NZ_JAZEWV010000018.1"/>
</dbReference>
<evidence type="ECO:0000256" key="1">
    <source>
        <dbReference type="ARBA" id="ARBA00007553"/>
    </source>
</evidence>
<sequence length="246" mass="27011">MRPDRVRVPASLMTLVFLVTCCAPARHGFDSRHGGDAPRLASLRPLIVPRTAWHAADVTTKPLYDHSVKAIFVHHTDNPNDYDCKRDVPAMLQAMEDRHVHVLKWDDLGYNFVVDKCGTIYEGRAGGVDRDVRGAHTEGFNIDTVGVAALGNFGPGQPLPRPMLEAIAAIAAWKLDQDVDPAGRVRLVSSNSESRFRKGTSVELNAISGHRDVYETDCPGDALYAALPWIRRTAAALRHEVTWAAG</sequence>
<dbReference type="Pfam" id="PF01510">
    <property type="entry name" value="Amidase_2"/>
    <property type="match status" value="1"/>
</dbReference>
<protein>
    <submittedName>
        <fullName evidence="4">Peptidoglycan recognition protein</fullName>
    </submittedName>
</protein>
<evidence type="ECO:0000256" key="2">
    <source>
        <dbReference type="SAM" id="SignalP"/>
    </source>
</evidence>
<dbReference type="InterPro" id="IPR002502">
    <property type="entry name" value="Amidase_domain"/>
</dbReference>
<evidence type="ECO:0000313" key="5">
    <source>
        <dbReference type="Proteomes" id="UP001344658"/>
    </source>
</evidence>
<dbReference type="InterPro" id="IPR015510">
    <property type="entry name" value="PGRP"/>
</dbReference>
<name>A0ABU7PF67_9ACTN</name>
<feature type="signal peptide" evidence="2">
    <location>
        <begin position="1"/>
        <end position="25"/>
    </location>
</feature>
<dbReference type="InterPro" id="IPR006619">
    <property type="entry name" value="PGRP_domain_met/bac"/>
</dbReference>
<accession>A0ABU7PF67</accession>
<evidence type="ECO:0000259" key="3">
    <source>
        <dbReference type="SMART" id="SM00701"/>
    </source>
</evidence>
<dbReference type="InterPro" id="IPR036505">
    <property type="entry name" value="Amidase/PGRP_sf"/>
</dbReference>
<dbReference type="EMBL" id="JAZEWV010000018">
    <property type="protein sequence ID" value="MEE4544446.1"/>
    <property type="molecule type" value="Genomic_DNA"/>
</dbReference>
<keyword evidence="2" id="KW-0732">Signal</keyword>
<keyword evidence="5" id="KW-1185">Reference proteome</keyword>
<dbReference type="SUPFAM" id="SSF55846">
    <property type="entry name" value="N-acetylmuramoyl-L-alanine amidase-like"/>
    <property type="match status" value="1"/>
</dbReference>
<dbReference type="PANTHER" id="PTHR11022:SF41">
    <property type="entry name" value="PEPTIDOGLYCAN-RECOGNITION PROTEIN LC-RELATED"/>
    <property type="match status" value="1"/>
</dbReference>